<feature type="compositionally biased region" description="Low complexity" evidence="1">
    <location>
        <begin position="58"/>
        <end position="81"/>
    </location>
</feature>
<dbReference type="VEuPathDB" id="FungiDB:AMAG_10762"/>
<feature type="compositionally biased region" description="Low complexity" evidence="1">
    <location>
        <begin position="13"/>
        <end position="51"/>
    </location>
</feature>
<reference evidence="3" key="2">
    <citation type="submission" date="2009-11" db="EMBL/GenBank/DDBJ databases">
        <title>The Genome Sequence of Allomyces macrogynus strain ATCC 38327.</title>
        <authorList>
            <consortium name="The Broad Institute Genome Sequencing Platform"/>
            <person name="Russ C."/>
            <person name="Cuomo C."/>
            <person name="Shea T."/>
            <person name="Young S.K."/>
            <person name="Zeng Q."/>
            <person name="Koehrsen M."/>
            <person name="Haas B."/>
            <person name="Borodovsky M."/>
            <person name="Guigo R."/>
            <person name="Alvarado L."/>
            <person name="Berlin A."/>
            <person name="Borenstein D."/>
            <person name="Chen Z."/>
            <person name="Engels R."/>
            <person name="Freedman E."/>
            <person name="Gellesch M."/>
            <person name="Goldberg J."/>
            <person name="Griggs A."/>
            <person name="Gujja S."/>
            <person name="Heiman D."/>
            <person name="Hepburn T."/>
            <person name="Howarth C."/>
            <person name="Jen D."/>
            <person name="Larson L."/>
            <person name="Lewis B."/>
            <person name="Mehta T."/>
            <person name="Park D."/>
            <person name="Pearson M."/>
            <person name="Roberts A."/>
            <person name="Saif S."/>
            <person name="Shenoy N."/>
            <person name="Sisk P."/>
            <person name="Stolte C."/>
            <person name="Sykes S."/>
            <person name="Walk T."/>
            <person name="White J."/>
            <person name="Yandava C."/>
            <person name="Burger G."/>
            <person name="Gray M.W."/>
            <person name="Holland P.W.H."/>
            <person name="King N."/>
            <person name="Lang F.B.F."/>
            <person name="Roger A.J."/>
            <person name="Ruiz-Trillo I."/>
            <person name="Lander E."/>
            <person name="Nusbaum C."/>
        </authorList>
    </citation>
    <scope>NUCLEOTIDE SEQUENCE [LARGE SCALE GENOMIC DNA]</scope>
    <source>
        <strain evidence="3">ATCC 38327</strain>
    </source>
</reference>
<keyword evidence="3" id="KW-1185">Reference proteome</keyword>
<feature type="compositionally biased region" description="Pro residues" evidence="1">
    <location>
        <begin position="1"/>
        <end position="12"/>
    </location>
</feature>
<dbReference type="Proteomes" id="UP000054350">
    <property type="component" value="Unassembled WGS sequence"/>
</dbReference>
<evidence type="ECO:0000313" key="3">
    <source>
        <dbReference type="Proteomes" id="UP000054350"/>
    </source>
</evidence>
<feature type="region of interest" description="Disordered" evidence="1">
    <location>
        <begin position="1"/>
        <end position="148"/>
    </location>
</feature>
<protein>
    <submittedName>
        <fullName evidence="2">Uncharacterized protein</fullName>
    </submittedName>
</protein>
<reference evidence="2 3" key="1">
    <citation type="submission" date="2009-11" db="EMBL/GenBank/DDBJ databases">
        <title>Annotation of Allomyces macrogynus ATCC 38327.</title>
        <authorList>
            <consortium name="The Broad Institute Genome Sequencing Platform"/>
            <person name="Russ C."/>
            <person name="Cuomo C."/>
            <person name="Burger G."/>
            <person name="Gray M.W."/>
            <person name="Holland P.W.H."/>
            <person name="King N."/>
            <person name="Lang F.B.F."/>
            <person name="Roger A.J."/>
            <person name="Ruiz-Trillo I."/>
            <person name="Young S.K."/>
            <person name="Zeng Q."/>
            <person name="Gargeya S."/>
            <person name="Fitzgerald M."/>
            <person name="Haas B."/>
            <person name="Abouelleil A."/>
            <person name="Alvarado L."/>
            <person name="Arachchi H.M."/>
            <person name="Berlin A."/>
            <person name="Chapman S.B."/>
            <person name="Gearin G."/>
            <person name="Goldberg J."/>
            <person name="Griggs A."/>
            <person name="Gujja S."/>
            <person name="Hansen M."/>
            <person name="Heiman D."/>
            <person name="Howarth C."/>
            <person name="Larimer J."/>
            <person name="Lui A."/>
            <person name="MacDonald P.J.P."/>
            <person name="McCowen C."/>
            <person name="Montmayeur A."/>
            <person name="Murphy C."/>
            <person name="Neiman D."/>
            <person name="Pearson M."/>
            <person name="Priest M."/>
            <person name="Roberts A."/>
            <person name="Saif S."/>
            <person name="Shea T."/>
            <person name="Sisk P."/>
            <person name="Stolte C."/>
            <person name="Sykes S."/>
            <person name="Wortman J."/>
            <person name="Nusbaum C."/>
            <person name="Birren B."/>
        </authorList>
    </citation>
    <scope>NUCLEOTIDE SEQUENCE [LARGE SCALE GENOMIC DNA]</scope>
    <source>
        <strain evidence="2 3">ATCC 38327</strain>
    </source>
</reference>
<accession>A0A0L0SRG6</accession>
<proteinExistence type="predicted"/>
<evidence type="ECO:0000313" key="2">
    <source>
        <dbReference type="EMBL" id="KNE65102.1"/>
    </source>
</evidence>
<name>A0A0L0SRG6_ALLM3</name>
<dbReference type="EMBL" id="GG745346">
    <property type="protein sequence ID" value="KNE65102.1"/>
    <property type="molecule type" value="Genomic_DNA"/>
</dbReference>
<organism evidence="2 3">
    <name type="scientific">Allomyces macrogynus (strain ATCC 38327)</name>
    <name type="common">Allomyces javanicus var. macrogynus</name>
    <dbReference type="NCBI Taxonomy" id="578462"/>
    <lineage>
        <taxon>Eukaryota</taxon>
        <taxon>Fungi</taxon>
        <taxon>Fungi incertae sedis</taxon>
        <taxon>Blastocladiomycota</taxon>
        <taxon>Blastocladiomycetes</taxon>
        <taxon>Blastocladiales</taxon>
        <taxon>Blastocladiaceae</taxon>
        <taxon>Allomyces</taxon>
    </lineage>
</organism>
<gene>
    <name evidence="2" type="ORF">AMAG_10762</name>
</gene>
<evidence type="ECO:0000256" key="1">
    <source>
        <dbReference type="SAM" id="MobiDB-lite"/>
    </source>
</evidence>
<dbReference type="AlphaFoldDB" id="A0A0L0SRG6"/>
<sequence>MLAASPKPPPVTAPDAAAGAANGHATAAPASAADPGSTIAAIKQQLAAARANHAVESTPTDPTTPKDAPTGDDAQHPARTAGPRRRRRSTAPATGAAADAWRDQLANDTELTTSPPTPSSRRPSVEASTQAPVDAAGATAEDHVRRDGKAELESMRFAAGTGWRLPITIFPGTLQVAVPAPPAI</sequence>